<dbReference type="InterPro" id="IPR001387">
    <property type="entry name" value="Cro/C1-type_HTH"/>
</dbReference>
<protein>
    <recommendedName>
        <fullName evidence="1">HTH cro/C1-type domain-containing protein</fullName>
    </recommendedName>
</protein>
<dbReference type="CDD" id="cd00093">
    <property type="entry name" value="HTH_XRE"/>
    <property type="match status" value="1"/>
</dbReference>
<dbReference type="RefSeq" id="WP_059414958.1">
    <property type="nucleotide sequence ID" value="NZ_DF968202.1"/>
</dbReference>
<organism evidence="2 3">
    <name type="scientific">Streptomyces azureus</name>
    <dbReference type="NCBI Taxonomy" id="146537"/>
    <lineage>
        <taxon>Bacteria</taxon>
        <taxon>Bacillati</taxon>
        <taxon>Actinomycetota</taxon>
        <taxon>Actinomycetes</taxon>
        <taxon>Kitasatosporales</taxon>
        <taxon>Streptomycetaceae</taxon>
        <taxon>Streptomyces</taxon>
    </lineage>
</organism>
<dbReference type="PROSITE" id="PS50943">
    <property type="entry name" value="HTH_CROC1"/>
    <property type="match status" value="1"/>
</dbReference>
<keyword evidence="3" id="KW-1185">Reference proteome</keyword>
<dbReference type="InterPro" id="IPR010982">
    <property type="entry name" value="Lambda_DNA-bd_dom_sf"/>
</dbReference>
<dbReference type="SMART" id="SM00530">
    <property type="entry name" value="HTH_XRE"/>
    <property type="match status" value="1"/>
</dbReference>
<evidence type="ECO:0000313" key="3">
    <source>
        <dbReference type="Proteomes" id="UP000053859"/>
    </source>
</evidence>
<dbReference type="PATRIC" id="fig|146537.3.peg.851"/>
<dbReference type="SUPFAM" id="SSF47413">
    <property type="entry name" value="lambda repressor-like DNA-binding domains"/>
    <property type="match status" value="1"/>
</dbReference>
<name>A0A0K8PEA3_STRAJ</name>
<dbReference type="Pfam" id="PF19054">
    <property type="entry name" value="DUF5753"/>
    <property type="match status" value="1"/>
</dbReference>
<evidence type="ECO:0000259" key="1">
    <source>
        <dbReference type="PROSITE" id="PS50943"/>
    </source>
</evidence>
<dbReference type="InterPro" id="IPR043917">
    <property type="entry name" value="DUF5753"/>
</dbReference>
<dbReference type="EMBL" id="DF968202">
    <property type="protein sequence ID" value="GAP46073.1"/>
    <property type="molecule type" value="Genomic_DNA"/>
</dbReference>
<gene>
    <name evidence="2" type="ORF">SAZU_0806</name>
</gene>
<feature type="domain" description="HTH cro/C1-type" evidence="1">
    <location>
        <begin position="21"/>
        <end position="75"/>
    </location>
</feature>
<dbReference type="OrthoDB" id="5172945at2"/>
<dbReference type="GO" id="GO:0003677">
    <property type="term" value="F:DNA binding"/>
    <property type="evidence" value="ECO:0007669"/>
    <property type="project" value="InterPro"/>
</dbReference>
<reference evidence="2" key="1">
    <citation type="journal article" date="2015" name="Genome Announc.">
        <title>Draft Genome Sequence of Thiostrepton-Producing Streptomyces azureus ATCC 14921.</title>
        <authorList>
            <person name="Sakihara K."/>
            <person name="Maeda J."/>
            <person name="Tashiro K."/>
            <person name="Fujino Y."/>
            <person name="Kuhara S."/>
            <person name="Ohshima T."/>
            <person name="Ogata S."/>
            <person name="Doi K."/>
        </authorList>
    </citation>
    <scope>NUCLEOTIDE SEQUENCE [LARGE SCALE GENOMIC DNA]</scope>
    <source>
        <strain evidence="2">ATCC14921</strain>
    </source>
</reference>
<accession>A0A0K8PEA3</accession>
<proteinExistence type="predicted"/>
<dbReference type="Pfam" id="PF13560">
    <property type="entry name" value="HTH_31"/>
    <property type="match status" value="1"/>
</dbReference>
<dbReference type="AlphaFoldDB" id="A0A0K8PEA3"/>
<dbReference type="Gene3D" id="1.10.260.40">
    <property type="entry name" value="lambda repressor-like DNA-binding domains"/>
    <property type="match status" value="1"/>
</dbReference>
<sequence>MALKRSLVPQSVYRRQLAARLKELRDATGLTLTEVADQLEVNQGSLSRIENGERGTTPVLVRALLDLYGVKDEDRRADVLDLVRADKEQQKPWWRKYSTVLTPTRYDGYLALEAGATHLASYQPMLVPGLLQTEDYARAVISQMRKDLSPPQVESLVRVRMERQNSRLGGEAPARLWAILDEAVLRRTVGSVEVMRDQMRKLVEASERPNVTVQLLPFSLGAHPGLYGPFVILTFPHPTPDLVWLENAKNSVYLESPEDVENYTDIFDQLRSTALDPSETRARIARISKELEE</sequence>
<dbReference type="Proteomes" id="UP000053859">
    <property type="component" value="Unassembled WGS sequence"/>
</dbReference>
<evidence type="ECO:0000313" key="2">
    <source>
        <dbReference type="EMBL" id="GAP46073.1"/>
    </source>
</evidence>